<accession>A0A4R2BYJ0</accession>
<protein>
    <submittedName>
        <fullName evidence="1">Uncharacterized protein</fullName>
    </submittedName>
</protein>
<dbReference type="EMBL" id="SLVU01000006">
    <property type="protein sequence ID" value="TCN31269.1"/>
    <property type="molecule type" value="Genomic_DNA"/>
</dbReference>
<evidence type="ECO:0000313" key="2">
    <source>
        <dbReference type="Proteomes" id="UP000295043"/>
    </source>
</evidence>
<reference evidence="1 2" key="1">
    <citation type="submission" date="2019-03" db="EMBL/GenBank/DDBJ databases">
        <title>Genomic Encyclopedia of Type Strains, Phase IV (KMG-V): Genome sequencing to study the core and pangenomes of soil and plant-associated prokaryotes.</title>
        <authorList>
            <person name="Whitman W."/>
        </authorList>
    </citation>
    <scope>NUCLEOTIDE SEQUENCE [LARGE SCALE GENOMIC DNA]</scope>
    <source>
        <strain evidence="1 2">23C40</strain>
    </source>
</reference>
<proteinExistence type="predicted"/>
<name>A0A4R2BYJ0_9HYPH</name>
<dbReference type="Proteomes" id="UP000295043">
    <property type="component" value="Unassembled WGS sequence"/>
</dbReference>
<sequence>MPLADIVEKLANVIAHGDKGEVLSVSPGWP</sequence>
<gene>
    <name evidence="1" type="ORF">EV184_10641</name>
</gene>
<comment type="caution">
    <text evidence="1">The sequence shown here is derived from an EMBL/GenBank/DDBJ whole genome shotgun (WGS) entry which is preliminary data.</text>
</comment>
<evidence type="ECO:0000313" key="1">
    <source>
        <dbReference type="EMBL" id="TCN31269.1"/>
    </source>
</evidence>
<organism evidence="1 2">
    <name type="scientific">Sinorhizobium americanum</name>
    <dbReference type="NCBI Taxonomy" id="194963"/>
    <lineage>
        <taxon>Bacteria</taxon>
        <taxon>Pseudomonadati</taxon>
        <taxon>Pseudomonadota</taxon>
        <taxon>Alphaproteobacteria</taxon>
        <taxon>Hyphomicrobiales</taxon>
        <taxon>Rhizobiaceae</taxon>
        <taxon>Sinorhizobium/Ensifer group</taxon>
        <taxon>Sinorhizobium</taxon>
    </lineage>
</organism>
<dbReference type="AlphaFoldDB" id="A0A4R2BYJ0"/>